<gene>
    <name evidence="2" type="ORF">BIW11_05726</name>
</gene>
<organism evidence="2 3">
    <name type="scientific">Tropilaelaps mercedesae</name>
    <dbReference type="NCBI Taxonomy" id="418985"/>
    <lineage>
        <taxon>Eukaryota</taxon>
        <taxon>Metazoa</taxon>
        <taxon>Ecdysozoa</taxon>
        <taxon>Arthropoda</taxon>
        <taxon>Chelicerata</taxon>
        <taxon>Arachnida</taxon>
        <taxon>Acari</taxon>
        <taxon>Parasitiformes</taxon>
        <taxon>Mesostigmata</taxon>
        <taxon>Gamasina</taxon>
        <taxon>Dermanyssoidea</taxon>
        <taxon>Laelapidae</taxon>
        <taxon>Tropilaelaps</taxon>
    </lineage>
</organism>
<dbReference type="EMBL" id="MNPL01001105">
    <property type="protein sequence ID" value="OQR79451.1"/>
    <property type="molecule type" value="Genomic_DNA"/>
</dbReference>
<keyword evidence="1" id="KW-1133">Transmembrane helix</keyword>
<feature type="transmembrane region" description="Helical" evidence="1">
    <location>
        <begin position="84"/>
        <end position="104"/>
    </location>
</feature>
<protein>
    <submittedName>
        <fullName evidence="2">Uncharacterized protein</fullName>
    </submittedName>
</protein>
<comment type="caution">
    <text evidence="2">The sequence shown here is derived from an EMBL/GenBank/DDBJ whole genome shotgun (WGS) entry which is preliminary data.</text>
</comment>
<sequence>MAQLSTPMPPLRQATCWRMVQICLYLTSLACSIGTLIGYKGVNALFDNDMASCILNATVVVADKDNSQNCSLSLERMSEYTCKFVYFDVICSVVYSIIGCWFFIACTVDAKTRPDETIIQAWKLVVPSIFFTTVLFLLCIVSSSFISKGITAFNESLTLQSSKFNCLRFKLSNHPAVNATTFIDQVGTLCSVAETFSWLCAVSFFLGIVILTSRCCVAADFDTDGEVNVLERLPTRVTDCLKAALRRPMGALTNANAINFTRDTSRISEPITQTW</sequence>
<dbReference type="InParanoid" id="A0A1V9Y161"/>
<proteinExistence type="predicted"/>
<evidence type="ECO:0000256" key="1">
    <source>
        <dbReference type="SAM" id="Phobius"/>
    </source>
</evidence>
<dbReference type="Proteomes" id="UP000192247">
    <property type="component" value="Unassembled WGS sequence"/>
</dbReference>
<keyword evidence="3" id="KW-1185">Reference proteome</keyword>
<feature type="transmembrane region" description="Helical" evidence="1">
    <location>
        <begin position="124"/>
        <end position="146"/>
    </location>
</feature>
<evidence type="ECO:0000313" key="2">
    <source>
        <dbReference type="EMBL" id="OQR79451.1"/>
    </source>
</evidence>
<dbReference type="OrthoDB" id="8173371at2759"/>
<keyword evidence="1" id="KW-0812">Transmembrane</keyword>
<name>A0A1V9Y161_9ACAR</name>
<reference evidence="2 3" key="1">
    <citation type="journal article" date="2017" name="Gigascience">
        <title>Draft genome of the honey bee ectoparasitic mite, Tropilaelaps mercedesae, is shaped by the parasitic life history.</title>
        <authorList>
            <person name="Dong X."/>
            <person name="Armstrong S.D."/>
            <person name="Xia D."/>
            <person name="Makepeace B.L."/>
            <person name="Darby A.C."/>
            <person name="Kadowaki T."/>
        </authorList>
    </citation>
    <scope>NUCLEOTIDE SEQUENCE [LARGE SCALE GENOMIC DNA]</scope>
    <source>
        <strain evidence="2">Wuxi-XJTLU</strain>
    </source>
</reference>
<dbReference type="STRING" id="418985.A0A1V9Y161"/>
<accession>A0A1V9Y161</accession>
<evidence type="ECO:0000313" key="3">
    <source>
        <dbReference type="Proteomes" id="UP000192247"/>
    </source>
</evidence>
<feature type="transmembrane region" description="Helical" evidence="1">
    <location>
        <begin position="20"/>
        <end position="39"/>
    </location>
</feature>
<keyword evidence="1" id="KW-0472">Membrane</keyword>
<dbReference type="AlphaFoldDB" id="A0A1V9Y161"/>